<keyword evidence="2" id="KW-1185">Reference proteome</keyword>
<accession>A0ABY8H8L7</accession>
<evidence type="ECO:0000313" key="1">
    <source>
        <dbReference type="EMBL" id="WFP17174.1"/>
    </source>
</evidence>
<name>A0ABY8H8L7_9MICC</name>
<sequence length="79" mass="9010">MDRARGREFRHGRPLEGRNEPVDWFSAEQRLEEIGLGYLTDRFAFHASLHQRISVHLLEVSPRGIIIQGGLSDNPKGES</sequence>
<dbReference type="RefSeq" id="WP_278158505.1">
    <property type="nucleotide sequence ID" value="NZ_CP121252.1"/>
</dbReference>
<dbReference type="EMBL" id="CP121252">
    <property type="protein sequence ID" value="WFP17174.1"/>
    <property type="molecule type" value="Genomic_DNA"/>
</dbReference>
<dbReference type="Proteomes" id="UP001219037">
    <property type="component" value="Chromosome"/>
</dbReference>
<gene>
    <name evidence="1" type="ORF">P8192_03335</name>
</gene>
<reference evidence="1 2" key="1">
    <citation type="submission" date="2023-04" db="EMBL/GenBank/DDBJ databases">
        <title>Funneling lignin-derived compounds into biodiesel using alkali-halophilic Citricoccus sp. P2.</title>
        <authorList>
            <person name="Luo C.-B."/>
        </authorList>
    </citation>
    <scope>NUCLEOTIDE SEQUENCE [LARGE SCALE GENOMIC DNA]</scope>
    <source>
        <strain evidence="1 2">P2</strain>
    </source>
</reference>
<organism evidence="1 2">
    <name type="scientific">Citricoccus muralis</name>
    <dbReference type="NCBI Taxonomy" id="169134"/>
    <lineage>
        <taxon>Bacteria</taxon>
        <taxon>Bacillati</taxon>
        <taxon>Actinomycetota</taxon>
        <taxon>Actinomycetes</taxon>
        <taxon>Micrococcales</taxon>
        <taxon>Micrococcaceae</taxon>
        <taxon>Citricoccus</taxon>
    </lineage>
</organism>
<protein>
    <submittedName>
        <fullName evidence="1">Uncharacterized protein</fullName>
    </submittedName>
</protein>
<proteinExistence type="predicted"/>
<evidence type="ECO:0000313" key="2">
    <source>
        <dbReference type="Proteomes" id="UP001219037"/>
    </source>
</evidence>